<dbReference type="SUPFAM" id="SSF118310">
    <property type="entry name" value="AN1-like Zinc finger"/>
    <property type="match status" value="2"/>
</dbReference>
<name>A0A9R1T8J6_9HYME</name>
<dbReference type="RefSeq" id="XP_011304689.1">
    <property type="nucleotide sequence ID" value="XM_011306387.1"/>
</dbReference>
<evidence type="ECO:0000313" key="6">
    <source>
        <dbReference type="Proteomes" id="UP000694866"/>
    </source>
</evidence>
<dbReference type="GeneID" id="105267497"/>
<dbReference type="OrthoDB" id="25675at2759"/>
<gene>
    <name evidence="7" type="primary">LOC105267497</name>
</gene>
<dbReference type="InterPro" id="IPR000058">
    <property type="entry name" value="Znf_AN1"/>
</dbReference>
<dbReference type="AlphaFoldDB" id="A0A9R1T8J6"/>
<evidence type="ECO:0000256" key="4">
    <source>
        <dbReference type="PROSITE-ProRule" id="PRU00449"/>
    </source>
</evidence>
<reference evidence="7" key="1">
    <citation type="submission" date="2025-08" db="UniProtKB">
        <authorList>
            <consortium name="RefSeq"/>
        </authorList>
    </citation>
    <scope>IDENTIFICATION</scope>
    <source>
        <strain evidence="7">USDA-PBARC FA_bdor</strain>
        <tissue evidence="7">Whole organism</tissue>
    </source>
</reference>
<proteinExistence type="predicted"/>
<evidence type="ECO:0000256" key="2">
    <source>
        <dbReference type="ARBA" id="ARBA00022771"/>
    </source>
</evidence>
<sequence>MEFPRVGTHCTIDSCKQNDFLPFTCTHCSSIFCRNHFNPISHNCKETLDNIVSEPVKIQGFMCSQESCKSSSPVEINCIECKKHFCLAHRYHGCLEMSQNETAKKIKEWEKPKEQFKAAKSAVDAEIDENLKKAKRIEMANKVQLMRLKGRAVGAQGIPTVDRRYFLVYFPVAICKKEPAPVFTSVRWTIGKIIDSIAEILKIPNSNNLANTAKLRIFNHSTGEVLAEKMDLGLSDLFDNARLINGQSLIFEYSNENKVNPCLYK</sequence>
<keyword evidence="6" id="KW-1185">Reference proteome</keyword>
<dbReference type="InterPro" id="IPR035896">
    <property type="entry name" value="AN1-like_Znf"/>
</dbReference>
<keyword evidence="1" id="KW-0479">Metal-binding</keyword>
<protein>
    <submittedName>
        <fullName evidence="7">AN1-type zinc finger protein 1-like</fullName>
    </submittedName>
</protein>
<feature type="domain" description="AN1-type" evidence="5">
    <location>
        <begin position="4"/>
        <end position="52"/>
    </location>
</feature>
<dbReference type="PANTHER" id="PTHR14677:SF20">
    <property type="entry name" value="ZINC FINGER AN1-TYPE CONTAINING 2A-RELATED"/>
    <property type="match status" value="1"/>
</dbReference>
<dbReference type="KEGG" id="fas:105267497"/>
<dbReference type="Proteomes" id="UP000694866">
    <property type="component" value="Unplaced"/>
</dbReference>
<dbReference type="GO" id="GO:0008270">
    <property type="term" value="F:zinc ion binding"/>
    <property type="evidence" value="ECO:0007669"/>
    <property type="project" value="UniProtKB-KW"/>
</dbReference>
<accession>A0A9R1T8J6</accession>
<dbReference type="InterPro" id="IPR057358">
    <property type="entry name" value="UBL_ZFAND1-like"/>
</dbReference>
<dbReference type="Pfam" id="PF01428">
    <property type="entry name" value="zf-AN1"/>
    <property type="match status" value="1"/>
</dbReference>
<dbReference type="SMART" id="SM00154">
    <property type="entry name" value="ZnF_AN1"/>
    <property type="match status" value="2"/>
</dbReference>
<dbReference type="PROSITE" id="PS51039">
    <property type="entry name" value="ZF_AN1"/>
    <property type="match status" value="1"/>
</dbReference>
<evidence type="ECO:0000256" key="3">
    <source>
        <dbReference type="ARBA" id="ARBA00022833"/>
    </source>
</evidence>
<organism evidence="6 7">
    <name type="scientific">Fopius arisanus</name>
    <dbReference type="NCBI Taxonomy" id="64838"/>
    <lineage>
        <taxon>Eukaryota</taxon>
        <taxon>Metazoa</taxon>
        <taxon>Ecdysozoa</taxon>
        <taxon>Arthropoda</taxon>
        <taxon>Hexapoda</taxon>
        <taxon>Insecta</taxon>
        <taxon>Pterygota</taxon>
        <taxon>Neoptera</taxon>
        <taxon>Endopterygota</taxon>
        <taxon>Hymenoptera</taxon>
        <taxon>Apocrita</taxon>
        <taxon>Ichneumonoidea</taxon>
        <taxon>Braconidae</taxon>
        <taxon>Opiinae</taxon>
        <taxon>Fopius</taxon>
    </lineage>
</organism>
<evidence type="ECO:0000256" key="1">
    <source>
        <dbReference type="ARBA" id="ARBA00022723"/>
    </source>
</evidence>
<dbReference type="Pfam" id="PF25327">
    <property type="entry name" value="UBL_ZFAND1"/>
    <property type="match status" value="1"/>
</dbReference>
<dbReference type="GO" id="GO:0005737">
    <property type="term" value="C:cytoplasm"/>
    <property type="evidence" value="ECO:0007669"/>
    <property type="project" value="TreeGrafter"/>
</dbReference>
<evidence type="ECO:0000313" key="7">
    <source>
        <dbReference type="RefSeq" id="XP_011304689.1"/>
    </source>
</evidence>
<keyword evidence="3" id="KW-0862">Zinc</keyword>
<dbReference type="Gene3D" id="4.10.1110.10">
    <property type="entry name" value="AN1-like Zinc finger"/>
    <property type="match status" value="2"/>
</dbReference>
<keyword evidence="2 4" id="KW-0863">Zinc-finger</keyword>
<dbReference type="PANTHER" id="PTHR14677">
    <property type="entry name" value="ARSENITE INDUCUBLE RNA ASSOCIATED PROTEIN AIP-1-RELATED"/>
    <property type="match status" value="1"/>
</dbReference>
<evidence type="ECO:0000259" key="5">
    <source>
        <dbReference type="PROSITE" id="PS51039"/>
    </source>
</evidence>